<evidence type="ECO:0000256" key="10">
    <source>
        <dbReference type="ARBA" id="ARBA00023136"/>
    </source>
</evidence>
<dbReference type="AlphaFoldDB" id="A0ABD3NPA7"/>
<keyword evidence="13" id="KW-1185">Reference proteome</keyword>
<proteinExistence type="inferred from homology"/>
<feature type="transmembrane region" description="Helical" evidence="11">
    <location>
        <begin position="247"/>
        <end position="268"/>
    </location>
</feature>
<dbReference type="InterPro" id="IPR007315">
    <property type="entry name" value="PIG-V/Gpi18"/>
</dbReference>
<evidence type="ECO:0000256" key="4">
    <source>
        <dbReference type="ARBA" id="ARBA00022502"/>
    </source>
</evidence>
<keyword evidence="9 11" id="KW-1133">Transmembrane helix</keyword>
<feature type="transmembrane region" description="Helical" evidence="11">
    <location>
        <begin position="289"/>
        <end position="310"/>
    </location>
</feature>
<evidence type="ECO:0000313" key="12">
    <source>
        <dbReference type="EMBL" id="KAL3777391.1"/>
    </source>
</evidence>
<evidence type="ECO:0000256" key="5">
    <source>
        <dbReference type="ARBA" id="ARBA00022676"/>
    </source>
</evidence>
<evidence type="ECO:0000256" key="6">
    <source>
        <dbReference type="ARBA" id="ARBA00022679"/>
    </source>
</evidence>
<gene>
    <name evidence="12" type="ORF">ACHAW5_004220</name>
</gene>
<evidence type="ECO:0000256" key="2">
    <source>
        <dbReference type="ARBA" id="ARBA00004687"/>
    </source>
</evidence>
<dbReference type="GO" id="GO:0016757">
    <property type="term" value="F:glycosyltransferase activity"/>
    <property type="evidence" value="ECO:0007669"/>
    <property type="project" value="UniProtKB-KW"/>
</dbReference>
<evidence type="ECO:0000256" key="3">
    <source>
        <dbReference type="ARBA" id="ARBA00008698"/>
    </source>
</evidence>
<dbReference type="PANTHER" id="PTHR12468:SF2">
    <property type="entry name" value="GPI MANNOSYLTRANSFERASE 2"/>
    <property type="match status" value="1"/>
</dbReference>
<keyword evidence="5 11" id="KW-0328">Glycosyltransferase</keyword>
<comment type="pathway">
    <text evidence="2 11">Glycolipid biosynthesis; glycosylphosphatidylinositol-anchor biosynthesis.</text>
</comment>
<organism evidence="12 13">
    <name type="scientific">Stephanodiscus triporus</name>
    <dbReference type="NCBI Taxonomy" id="2934178"/>
    <lineage>
        <taxon>Eukaryota</taxon>
        <taxon>Sar</taxon>
        <taxon>Stramenopiles</taxon>
        <taxon>Ochrophyta</taxon>
        <taxon>Bacillariophyta</taxon>
        <taxon>Coscinodiscophyceae</taxon>
        <taxon>Thalassiosirophycidae</taxon>
        <taxon>Stephanodiscales</taxon>
        <taxon>Stephanodiscaceae</taxon>
        <taxon>Stephanodiscus</taxon>
    </lineage>
</organism>
<keyword evidence="10 11" id="KW-0472">Membrane</keyword>
<evidence type="ECO:0000256" key="8">
    <source>
        <dbReference type="ARBA" id="ARBA00022824"/>
    </source>
</evidence>
<keyword evidence="4 11" id="KW-0337">GPI-anchor biosynthesis</keyword>
<comment type="caution">
    <text evidence="12">The sequence shown here is derived from an EMBL/GenBank/DDBJ whole genome shotgun (WGS) entry which is preliminary data.</text>
</comment>
<keyword evidence="6 11" id="KW-0808">Transferase</keyword>
<evidence type="ECO:0000256" key="7">
    <source>
        <dbReference type="ARBA" id="ARBA00022692"/>
    </source>
</evidence>
<feature type="transmembrane region" description="Helical" evidence="11">
    <location>
        <begin position="138"/>
        <end position="157"/>
    </location>
</feature>
<comment type="subcellular location">
    <subcellularLocation>
        <location evidence="1 11">Endoplasmic reticulum membrane</location>
        <topology evidence="1 11">Multi-pass membrane protein</topology>
    </subcellularLocation>
</comment>
<keyword evidence="8 11" id="KW-0256">Endoplasmic reticulum</keyword>
<evidence type="ECO:0000256" key="9">
    <source>
        <dbReference type="ARBA" id="ARBA00022989"/>
    </source>
</evidence>
<comment type="similarity">
    <text evidence="3 11">Belongs to the PIGV family.</text>
</comment>
<evidence type="ECO:0000256" key="1">
    <source>
        <dbReference type="ARBA" id="ARBA00004477"/>
    </source>
</evidence>
<comment type="function">
    <text evidence="11">Mannosyltransferase involved in glycosylphosphatidylinositol-anchor biosynthesis.</text>
</comment>
<reference evidence="12 13" key="1">
    <citation type="submission" date="2024-10" db="EMBL/GenBank/DDBJ databases">
        <title>Updated reference genomes for cyclostephanoid diatoms.</title>
        <authorList>
            <person name="Roberts W.R."/>
            <person name="Alverson A.J."/>
        </authorList>
    </citation>
    <scope>NUCLEOTIDE SEQUENCE [LARGE SCALE GENOMIC DNA]</scope>
    <source>
        <strain evidence="12 13">AJA276-08</strain>
    </source>
</reference>
<dbReference type="GO" id="GO:0006506">
    <property type="term" value="P:GPI anchor biosynthetic process"/>
    <property type="evidence" value="ECO:0007669"/>
    <property type="project" value="UniProtKB-KW"/>
</dbReference>
<keyword evidence="7 11" id="KW-0812">Transmembrane</keyword>
<sequence length="313" mass="35226">MMWMLASYTRSNGTLSAVWWMLIGLSRCCSCIRRKDKGKGGIASVAVQCSSLLLFHGTLASLVAYPALYHDRRGYDFHCQEETMRRQQSLADRSTHLVPAWCELGGIGRRFSLYAHVQRKYWNVGFFRYYEMKQIPNFILALPVLSLSLVAVASWIARSWDRHDANRATETKMSIRGFARDVLRWAFLALDASSNDAFAGGKSSSHAPSSSETRVLIGPKMLSHYAILACFALVGAFIAHVQVSTRLIFSSCPAIYWFLSGLLVPSMANDQKVVIGKGSFWQRATQAPSLIYSYFALYNILGIIMHVNWLPWT</sequence>
<evidence type="ECO:0000256" key="11">
    <source>
        <dbReference type="RuleBase" id="RU363112"/>
    </source>
</evidence>
<feature type="transmembrane region" description="Helical" evidence="11">
    <location>
        <begin position="44"/>
        <end position="68"/>
    </location>
</feature>
<dbReference type="EC" id="2.4.1.-" evidence="11"/>
<comment type="caution">
    <text evidence="11">Lacks conserved residue(s) required for the propagation of feature annotation.</text>
</comment>
<accession>A0ABD3NPA7</accession>
<protein>
    <recommendedName>
        <fullName evidence="11">GPI mannosyltransferase 2</fullName>
        <ecNumber evidence="11">2.4.1.-</ecNumber>
    </recommendedName>
</protein>
<feature type="transmembrane region" description="Helical" evidence="11">
    <location>
        <begin position="222"/>
        <end position="241"/>
    </location>
</feature>
<dbReference type="PANTHER" id="PTHR12468">
    <property type="entry name" value="GPI MANNOSYLTRANSFERASE 2"/>
    <property type="match status" value="1"/>
</dbReference>
<dbReference type="EMBL" id="JALLAZ020001293">
    <property type="protein sequence ID" value="KAL3777391.1"/>
    <property type="molecule type" value="Genomic_DNA"/>
</dbReference>
<dbReference type="Proteomes" id="UP001530315">
    <property type="component" value="Unassembled WGS sequence"/>
</dbReference>
<name>A0ABD3NPA7_9STRA</name>
<dbReference type="GO" id="GO:0005789">
    <property type="term" value="C:endoplasmic reticulum membrane"/>
    <property type="evidence" value="ECO:0007669"/>
    <property type="project" value="UniProtKB-SubCell"/>
</dbReference>
<evidence type="ECO:0000313" key="13">
    <source>
        <dbReference type="Proteomes" id="UP001530315"/>
    </source>
</evidence>
<dbReference type="Pfam" id="PF04188">
    <property type="entry name" value="Mannosyl_trans2"/>
    <property type="match status" value="1"/>
</dbReference>